<feature type="compositionally biased region" description="Basic and acidic residues" evidence="10">
    <location>
        <begin position="31"/>
        <end position="51"/>
    </location>
</feature>
<feature type="transmembrane region" description="Helical" evidence="11">
    <location>
        <begin position="248"/>
        <end position="271"/>
    </location>
</feature>
<dbReference type="PROSITE" id="PS50262">
    <property type="entry name" value="G_PROTEIN_RECEP_F1_2"/>
    <property type="match status" value="1"/>
</dbReference>
<feature type="domain" description="G-protein coupled receptors family 1 profile" evidence="12">
    <location>
        <begin position="227"/>
        <end position="262"/>
    </location>
</feature>
<dbReference type="SUPFAM" id="SSF81321">
    <property type="entry name" value="Family A G protein-coupled receptor-like"/>
    <property type="match status" value="1"/>
</dbReference>
<feature type="region of interest" description="Disordered" evidence="10">
    <location>
        <begin position="31"/>
        <end position="64"/>
    </location>
</feature>
<sequence>MVSIQEQSSIESRRSPLLDRWVSVFVDGGSREGQRDELKSKGEVANRKMHEPSGPLYNSRSQKARYGFGTGSGSMGLGMRKVRNAAIYRRNEITEMRRVGRREGEALRGMEREKRVRGVERGGGKRNIMSDLCPRGTLYFSNATLLELLAEAANDTSFQDEGSFHGGGRGRSESVKVWHRLDNGSTIFCAPLSEIRGLPKEPFSLPLYQQVLWSSLFGAMLTVAIAGNALVMWTVLAHPRMKTVTNYFIVNLSVADMMLSVLNCAFNFSFMMHRKRLVSLRQVTRPQRRDEAIQEDSFLLTRIFSLRDGADDDDEV</sequence>
<evidence type="ECO:0000256" key="10">
    <source>
        <dbReference type="SAM" id="MobiDB-lite"/>
    </source>
</evidence>
<dbReference type="PANTHER" id="PTHR46925">
    <property type="entry name" value="G-PROTEIN COUPLED RECEPTOR TKR-1-RELATED"/>
    <property type="match status" value="1"/>
</dbReference>
<keyword evidence="14" id="KW-1185">Reference proteome</keyword>
<keyword evidence="6" id="KW-0297">G-protein coupled receptor</keyword>
<evidence type="ECO:0000256" key="9">
    <source>
        <dbReference type="ARBA" id="ARBA00023224"/>
    </source>
</evidence>
<evidence type="ECO:0000256" key="3">
    <source>
        <dbReference type="ARBA" id="ARBA00022475"/>
    </source>
</evidence>
<dbReference type="InterPro" id="IPR001681">
    <property type="entry name" value="Neurokn_rcpt"/>
</dbReference>
<dbReference type="InterPro" id="IPR000276">
    <property type="entry name" value="GPCR_Rhodpsn"/>
</dbReference>
<proteinExistence type="inferred from homology"/>
<accession>A0A7R8WXM4</accession>
<evidence type="ECO:0000313" key="14">
    <source>
        <dbReference type="Proteomes" id="UP000677054"/>
    </source>
</evidence>
<evidence type="ECO:0000256" key="1">
    <source>
        <dbReference type="ARBA" id="ARBA00004651"/>
    </source>
</evidence>
<evidence type="ECO:0000259" key="12">
    <source>
        <dbReference type="PROSITE" id="PS50262"/>
    </source>
</evidence>
<evidence type="ECO:0000256" key="4">
    <source>
        <dbReference type="ARBA" id="ARBA00022692"/>
    </source>
</evidence>
<dbReference type="GO" id="GO:0004995">
    <property type="term" value="F:tachykinin receptor activity"/>
    <property type="evidence" value="ECO:0007669"/>
    <property type="project" value="InterPro"/>
</dbReference>
<evidence type="ECO:0000256" key="2">
    <source>
        <dbReference type="ARBA" id="ARBA00010663"/>
    </source>
</evidence>
<dbReference type="Proteomes" id="UP000677054">
    <property type="component" value="Unassembled WGS sequence"/>
</dbReference>
<organism evidence="13">
    <name type="scientific">Darwinula stevensoni</name>
    <dbReference type="NCBI Taxonomy" id="69355"/>
    <lineage>
        <taxon>Eukaryota</taxon>
        <taxon>Metazoa</taxon>
        <taxon>Ecdysozoa</taxon>
        <taxon>Arthropoda</taxon>
        <taxon>Crustacea</taxon>
        <taxon>Oligostraca</taxon>
        <taxon>Ostracoda</taxon>
        <taxon>Podocopa</taxon>
        <taxon>Podocopida</taxon>
        <taxon>Darwinulocopina</taxon>
        <taxon>Darwinuloidea</taxon>
        <taxon>Darwinulidae</taxon>
        <taxon>Darwinula</taxon>
    </lineage>
</organism>
<dbReference type="Gene3D" id="1.20.1070.10">
    <property type="entry name" value="Rhodopsin 7-helix transmembrane proteins"/>
    <property type="match status" value="1"/>
</dbReference>
<keyword evidence="7 11" id="KW-0472">Membrane</keyword>
<dbReference type="PRINTS" id="PR00237">
    <property type="entry name" value="GPCRRHODOPSN"/>
</dbReference>
<keyword evidence="4 11" id="KW-0812">Transmembrane</keyword>
<evidence type="ECO:0000256" key="6">
    <source>
        <dbReference type="ARBA" id="ARBA00023040"/>
    </source>
</evidence>
<keyword evidence="3" id="KW-1003">Cell membrane</keyword>
<dbReference type="PANTHER" id="PTHR46925:SF2">
    <property type="entry name" value="G-PROTEIN COUPLED RECEPTOR TKR-1-RELATED"/>
    <property type="match status" value="1"/>
</dbReference>
<keyword evidence="9" id="KW-0807">Transducer</keyword>
<gene>
    <name evidence="13" type="ORF">DSTB1V02_LOCUS62</name>
</gene>
<dbReference type="GO" id="GO:0005886">
    <property type="term" value="C:plasma membrane"/>
    <property type="evidence" value="ECO:0007669"/>
    <property type="project" value="UniProtKB-SubCell"/>
</dbReference>
<evidence type="ECO:0000256" key="7">
    <source>
        <dbReference type="ARBA" id="ARBA00023136"/>
    </source>
</evidence>
<dbReference type="OrthoDB" id="5981855at2759"/>
<dbReference type="EMBL" id="CAJPEV010000004">
    <property type="protein sequence ID" value="CAG0878538.1"/>
    <property type="molecule type" value="Genomic_DNA"/>
</dbReference>
<keyword evidence="8" id="KW-0675">Receptor</keyword>
<evidence type="ECO:0000256" key="11">
    <source>
        <dbReference type="SAM" id="Phobius"/>
    </source>
</evidence>
<name>A0A7R8WXM4_9CRUS</name>
<keyword evidence="5 11" id="KW-1133">Transmembrane helix</keyword>
<comment type="subcellular location">
    <subcellularLocation>
        <location evidence="1">Cell membrane</location>
        <topology evidence="1">Multi-pass membrane protein</topology>
    </subcellularLocation>
</comment>
<reference evidence="13" key="1">
    <citation type="submission" date="2020-11" db="EMBL/GenBank/DDBJ databases">
        <authorList>
            <person name="Tran Van P."/>
        </authorList>
    </citation>
    <scope>NUCLEOTIDE SEQUENCE</scope>
</reference>
<dbReference type="InterPro" id="IPR017452">
    <property type="entry name" value="GPCR_Rhodpsn_7TM"/>
</dbReference>
<dbReference type="EMBL" id="LR899521">
    <property type="protein sequence ID" value="CAD7240024.1"/>
    <property type="molecule type" value="Genomic_DNA"/>
</dbReference>
<comment type="similarity">
    <text evidence="2">Belongs to the G-protein coupled receptor 1 family.</text>
</comment>
<protein>
    <recommendedName>
        <fullName evidence="12">G-protein coupled receptors family 1 profile domain-containing protein</fullName>
    </recommendedName>
</protein>
<evidence type="ECO:0000256" key="5">
    <source>
        <dbReference type="ARBA" id="ARBA00022989"/>
    </source>
</evidence>
<dbReference type="Pfam" id="PF00001">
    <property type="entry name" value="7tm_1"/>
    <property type="match status" value="1"/>
</dbReference>
<feature type="transmembrane region" description="Helical" evidence="11">
    <location>
        <begin position="211"/>
        <end position="236"/>
    </location>
</feature>
<dbReference type="AlphaFoldDB" id="A0A7R8WXM4"/>
<evidence type="ECO:0000256" key="8">
    <source>
        <dbReference type="ARBA" id="ARBA00023170"/>
    </source>
</evidence>
<evidence type="ECO:0000313" key="13">
    <source>
        <dbReference type="EMBL" id="CAD7240024.1"/>
    </source>
</evidence>